<protein>
    <submittedName>
        <fullName evidence="2">GM11942</fullName>
    </submittedName>
    <submittedName>
        <fullName evidence="1">GM24026</fullName>
    </submittedName>
</protein>
<keyword evidence="3" id="KW-1185">Reference proteome</keyword>
<dbReference type="Proteomes" id="UP000001292">
    <property type="component" value="Unassembled WGS sequence"/>
</dbReference>
<sequence length="111" mass="12296">MQTDLRLTNSISRLQRAHGARELHGLPAGRCAARGHPAARTVRDAGTALRRVPAQATDVQWTAAAPSVCRKISAHNDEQGAILRISRGVPFLNQFWYNVRSSKGRLFLRLQ</sequence>
<accession>B4HGY9</accession>
<reference evidence="1 3" key="1">
    <citation type="journal article" date="2007" name="Nature">
        <title>Evolution of genes and genomes on the Drosophila phylogeny.</title>
        <authorList>
            <consortium name="Drosophila 12 Genomes Consortium"/>
            <person name="Clark A.G."/>
            <person name="Eisen M.B."/>
            <person name="Smith D.R."/>
            <person name="Bergman C.M."/>
            <person name="Oliver B."/>
            <person name="Markow T.A."/>
            <person name="Kaufman T.C."/>
            <person name="Kellis M."/>
            <person name="Gelbart W."/>
            <person name="Iyer V.N."/>
            <person name="Pollard D.A."/>
            <person name="Sackton T.B."/>
            <person name="Larracuente A.M."/>
            <person name="Singh N.D."/>
            <person name="Abad J.P."/>
            <person name="Abt D.N."/>
            <person name="Adryan B."/>
            <person name="Aguade M."/>
            <person name="Akashi H."/>
            <person name="Anderson W.W."/>
            <person name="Aquadro C.F."/>
            <person name="Ardell D.H."/>
            <person name="Arguello R."/>
            <person name="Artieri C.G."/>
            <person name="Barbash D.A."/>
            <person name="Barker D."/>
            <person name="Barsanti P."/>
            <person name="Batterham P."/>
            <person name="Batzoglou S."/>
            <person name="Begun D."/>
            <person name="Bhutkar A."/>
            <person name="Blanco E."/>
            <person name="Bosak S.A."/>
            <person name="Bradley R.K."/>
            <person name="Brand A.D."/>
            <person name="Brent M.R."/>
            <person name="Brooks A.N."/>
            <person name="Brown R.H."/>
            <person name="Butlin R.K."/>
            <person name="Caggese C."/>
            <person name="Calvi B.R."/>
            <person name="Bernardo de Carvalho A."/>
            <person name="Caspi A."/>
            <person name="Castrezana S."/>
            <person name="Celniker S.E."/>
            <person name="Chang J.L."/>
            <person name="Chapple C."/>
            <person name="Chatterji S."/>
            <person name="Chinwalla A."/>
            <person name="Civetta A."/>
            <person name="Clifton S.W."/>
            <person name="Comeron J.M."/>
            <person name="Costello J.C."/>
            <person name="Coyne J.A."/>
            <person name="Daub J."/>
            <person name="David R.G."/>
            <person name="Delcher A.L."/>
            <person name="Delehaunty K."/>
            <person name="Do C.B."/>
            <person name="Ebling H."/>
            <person name="Edwards K."/>
            <person name="Eickbush T."/>
            <person name="Evans J.D."/>
            <person name="Filipski A."/>
            <person name="Findeiss S."/>
            <person name="Freyhult E."/>
            <person name="Fulton L."/>
            <person name="Fulton R."/>
            <person name="Garcia A.C."/>
            <person name="Gardiner A."/>
            <person name="Garfield D.A."/>
            <person name="Garvin B.E."/>
            <person name="Gibson G."/>
            <person name="Gilbert D."/>
            <person name="Gnerre S."/>
            <person name="Godfrey J."/>
            <person name="Good R."/>
            <person name="Gotea V."/>
            <person name="Gravely B."/>
            <person name="Greenberg A.J."/>
            <person name="Griffiths-Jones S."/>
            <person name="Gross S."/>
            <person name="Guigo R."/>
            <person name="Gustafson E.A."/>
            <person name="Haerty W."/>
            <person name="Hahn M.W."/>
            <person name="Halligan D.L."/>
            <person name="Halpern A.L."/>
            <person name="Halter G.M."/>
            <person name="Han M.V."/>
            <person name="Heger A."/>
            <person name="Hillier L."/>
            <person name="Hinrichs A.S."/>
            <person name="Holmes I."/>
            <person name="Hoskins R.A."/>
            <person name="Hubisz M.J."/>
            <person name="Hultmark D."/>
            <person name="Huntley M.A."/>
            <person name="Jaffe D.B."/>
            <person name="Jagadeeshan S."/>
            <person name="Jeck W.R."/>
            <person name="Johnson J."/>
            <person name="Jones C.D."/>
            <person name="Jordan W.C."/>
            <person name="Karpen G.H."/>
            <person name="Kataoka E."/>
            <person name="Keightley P.D."/>
            <person name="Kheradpour P."/>
            <person name="Kirkness E.F."/>
            <person name="Koerich L.B."/>
            <person name="Kristiansen K."/>
            <person name="Kudrna D."/>
            <person name="Kulathinal R.J."/>
            <person name="Kumar S."/>
            <person name="Kwok R."/>
            <person name="Lander E."/>
            <person name="Langley C.H."/>
            <person name="Lapoint R."/>
            <person name="Lazzaro B.P."/>
            <person name="Lee S.J."/>
            <person name="Levesque L."/>
            <person name="Li R."/>
            <person name="Lin C.F."/>
            <person name="Lin M.F."/>
            <person name="Lindblad-Toh K."/>
            <person name="Llopart A."/>
            <person name="Long M."/>
            <person name="Low L."/>
            <person name="Lozovsky E."/>
            <person name="Lu J."/>
            <person name="Luo M."/>
            <person name="Machado C.A."/>
            <person name="Makalowski W."/>
            <person name="Marzo M."/>
            <person name="Matsuda M."/>
            <person name="Matzkin L."/>
            <person name="McAllister B."/>
            <person name="McBride C.S."/>
            <person name="McKernan B."/>
            <person name="McKernan K."/>
            <person name="Mendez-Lago M."/>
            <person name="Minx P."/>
            <person name="Mollenhauer M.U."/>
            <person name="Montooth K."/>
            <person name="Mount S.M."/>
            <person name="Mu X."/>
            <person name="Myers E."/>
            <person name="Negre B."/>
            <person name="Newfeld S."/>
            <person name="Nielsen R."/>
            <person name="Noor M.A."/>
            <person name="O'Grady P."/>
            <person name="Pachter L."/>
            <person name="Papaceit M."/>
            <person name="Parisi M.J."/>
            <person name="Parisi M."/>
            <person name="Parts L."/>
            <person name="Pedersen J.S."/>
            <person name="Pesole G."/>
            <person name="Phillippy A.M."/>
            <person name="Ponting C.P."/>
            <person name="Pop M."/>
            <person name="Porcelli D."/>
            <person name="Powell J.R."/>
            <person name="Prohaska S."/>
            <person name="Pruitt K."/>
            <person name="Puig M."/>
            <person name="Quesneville H."/>
            <person name="Ram K.R."/>
            <person name="Rand D."/>
            <person name="Rasmussen M.D."/>
            <person name="Reed L.K."/>
            <person name="Reenan R."/>
            <person name="Reily A."/>
            <person name="Remington K.A."/>
            <person name="Rieger T.T."/>
            <person name="Ritchie M.G."/>
            <person name="Robin C."/>
            <person name="Rogers Y.H."/>
            <person name="Rohde C."/>
            <person name="Rozas J."/>
            <person name="Rubenfield M.J."/>
            <person name="Ruiz A."/>
            <person name="Russo S."/>
            <person name="Salzberg S.L."/>
            <person name="Sanchez-Gracia A."/>
            <person name="Saranga D.J."/>
            <person name="Sato H."/>
            <person name="Schaeffer S.W."/>
            <person name="Schatz M.C."/>
            <person name="Schlenke T."/>
            <person name="Schwartz R."/>
            <person name="Segarra C."/>
            <person name="Singh R.S."/>
            <person name="Sirot L."/>
            <person name="Sirota M."/>
            <person name="Sisneros N.B."/>
            <person name="Smith C.D."/>
            <person name="Smith T.F."/>
            <person name="Spieth J."/>
            <person name="Stage D.E."/>
            <person name="Stark A."/>
            <person name="Stephan W."/>
            <person name="Strausberg R.L."/>
            <person name="Strempel S."/>
            <person name="Sturgill D."/>
            <person name="Sutton G."/>
            <person name="Sutton G.G."/>
            <person name="Tao W."/>
            <person name="Teichmann S."/>
            <person name="Tobari Y.N."/>
            <person name="Tomimura Y."/>
            <person name="Tsolas J.M."/>
            <person name="Valente V.L."/>
            <person name="Venter E."/>
            <person name="Venter J.C."/>
            <person name="Vicario S."/>
            <person name="Vieira F.G."/>
            <person name="Vilella A.J."/>
            <person name="Villasante A."/>
            <person name="Walenz B."/>
            <person name="Wang J."/>
            <person name="Wasserman M."/>
            <person name="Watts T."/>
            <person name="Wilson D."/>
            <person name="Wilson R.K."/>
            <person name="Wing R.A."/>
            <person name="Wolfner M.F."/>
            <person name="Wong A."/>
            <person name="Wong G.K."/>
            <person name="Wu C.I."/>
            <person name="Wu G."/>
            <person name="Yamamoto D."/>
            <person name="Yang H.P."/>
            <person name="Yang S.P."/>
            <person name="Yorke J.A."/>
            <person name="Yoshida K."/>
            <person name="Zdobnov E."/>
            <person name="Zhang P."/>
            <person name="Zhang Y."/>
            <person name="Zimin A.V."/>
            <person name="Baldwin J."/>
            <person name="Abdouelleil A."/>
            <person name="Abdulkadir J."/>
            <person name="Abebe A."/>
            <person name="Abera B."/>
            <person name="Abreu J."/>
            <person name="Acer S.C."/>
            <person name="Aftuck L."/>
            <person name="Alexander A."/>
            <person name="An P."/>
            <person name="Anderson E."/>
            <person name="Anderson S."/>
            <person name="Arachi H."/>
            <person name="Azer M."/>
            <person name="Bachantsang P."/>
            <person name="Barry A."/>
            <person name="Bayul T."/>
            <person name="Berlin A."/>
            <person name="Bessette D."/>
            <person name="Bloom T."/>
            <person name="Blye J."/>
            <person name="Boguslavskiy L."/>
            <person name="Bonnet C."/>
            <person name="Boukhgalter B."/>
            <person name="Bourzgui I."/>
            <person name="Brown A."/>
            <person name="Cahill P."/>
            <person name="Channer S."/>
            <person name="Cheshatsang Y."/>
            <person name="Chuda L."/>
            <person name="Citroen M."/>
            <person name="Collymore A."/>
            <person name="Cooke P."/>
            <person name="Costello M."/>
            <person name="D'Aco K."/>
            <person name="Daza R."/>
            <person name="De Haan G."/>
            <person name="DeGray S."/>
            <person name="DeMaso C."/>
            <person name="Dhargay N."/>
            <person name="Dooley K."/>
            <person name="Dooley E."/>
            <person name="Doricent M."/>
            <person name="Dorje P."/>
            <person name="Dorjee K."/>
            <person name="Dupes A."/>
            <person name="Elong R."/>
            <person name="Falk J."/>
            <person name="Farina A."/>
            <person name="Faro S."/>
            <person name="Ferguson D."/>
            <person name="Fisher S."/>
            <person name="Foley C.D."/>
            <person name="Franke A."/>
            <person name="Friedrich D."/>
            <person name="Gadbois L."/>
            <person name="Gearin G."/>
            <person name="Gearin C.R."/>
            <person name="Giannoukos G."/>
            <person name="Goode T."/>
            <person name="Graham J."/>
            <person name="Grandbois E."/>
            <person name="Grewal S."/>
            <person name="Gyaltsen K."/>
            <person name="Hafez N."/>
            <person name="Hagos B."/>
            <person name="Hall J."/>
            <person name="Henson C."/>
            <person name="Hollinger A."/>
            <person name="Honan T."/>
            <person name="Huard M.D."/>
            <person name="Hughes L."/>
            <person name="Hurhula B."/>
            <person name="Husby M.E."/>
            <person name="Kamat A."/>
            <person name="Kanga B."/>
            <person name="Kashin S."/>
            <person name="Khazanovich D."/>
            <person name="Kisner P."/>
            <person name="Lance K."/>
            <person name="Lara M."/>
            <person name="Lee W."/>
            <person name="Lennon N."/>
            <person name="Letendre F."/>
            <person name="LeVine R."/>
            <person name="Lipovsky A."/>
            <person name="Liu X."/>
            <person name="Liu J."/>
            <person name="Liu S."/>
            <person name="Lokyitsang T."/>
            <person name="Lokyitsang Y."/>
            <person name="Lubonja R."/>
            <person name="Lui A."/>
            <person name="MacDonald P."/>
            <person name="Magnisalis V."/>
            <person name="Maru K."/>
            <person name="Matthews C."/>
            <person name="McCusker W."/>
            <person name="McDonough S."/>
            <person name="Mehta T."/>
            <person name="Meldrim J."/>
            <person name="Meneus L."/>
            <person name="Mihai O."/>
            <person name="Mihalev A."/>
            <person name="Mihova T."/>
            <person name="Mittelman R."/>
            <person name="Mlenga V."/>
            <person name="Montmayeur A."/>
            <person name="Mulrain L."/>
            <person name="Navidi A."/>
            <person name="Naylor J."/>
            <person name="Negash T."/>
            <person name="Nguyen T."/>
            <person name="Nguyen N."/>
            <person name="Nicol R."/>
            <person name="Norbu C."/>
            <person name="Norbu N."/>
            <person name="Novod N."/>
            <person name="O'Neill B."/>
            <person name="Osman S."/>
            <person name="Markiewicz E."/>
            <person name="Oyono O.L."/>
            <person name="Patti C."/>
            <person name="Phunkhang P."/>
            <person name="Pierre F."/>
            <person name="Priest M."/>
            <person name="Raghuraman S."/>
            <person name="Rege F."/>
            <person name="Reyes R."/>
            <person name="Rise C."/>
            <person name="Rogov P."/>
            <person name="Ross K."/>
            <person name="Ryan E."/>
            <person name="Settipalli S."/>
            <person name="Shea T."/>
            <person name="Sherpa N."/>
            <person name="Shi L."/>
            <person name="Shih D."/>
            <person name="Sparrow T."/>
            <person name="Spaulding J."/>
            <person name="Stalker J."/>
            <person name="Stange-Thomann N."/>
            <person name="Stavropoulos S."/>
            <person name="Stone C."/>
            <person name="Strader C."/>
            <person name="Tesfaye S."/>
            <person name="Thomson T."/>
            <person name="Thoulutsang Y."/>
            <person name="Thoulutsang D."/>
            <person name="Topham K."/>
            <person name="Topping I."/>
            <person name="Tsamla T."/>
            <person name="Vassiliev H."/>
            <person name="Vo A."/>
            <person name="Wangchuk T."/>
            <person name="Wangdi T."/>
            <person name="Weiand M."/>
            <person name="Wilkinson J."/>
            <person name="Wilson A."/>
            <person name="Yadav S."/>
            <person name="Young G."/>
            <person name="Yu Q."/>
            <person name="Zembek L."/>
            <person name="Zhong D."/>
            <person name="Zimmer A."/>
            <person name="Zwirko Z."/>
            <person name="Jaffe D.B."/>
            <person name="Alvarez P."/>
            <person name="Brockman W."/>
            <person name="Butler J."/>
            <person name="Chin C."/>
            <person name="Gnerre S."/>
            <person name="Grabherr M."/>
            <person name="Kleber M."/>
            <person name="Mauceli E."/>
            <person name="MacCallum I."/>
        </authorList>
    </citation>
    <scope>NUCLEOTIDE SEQUENCE [LARGE SCALE GENOMIC DNA]</scope>
    <source>
        <strain evidence="1">Rob3c</strain>
        <strain evidence="3">Rob3c / Tucson 14021-0248.25</strain>
    </source>
</reference>
<dbReference type="HOGENOM" id="CLU_2339462_0_0_1"/>
<dbReference type="EMBL" id="CH480815">
    <property type="protein sequence ID" value="EDW42460.1"/>
    <property type="molecule type" value="Genomic_DNA"/>
</dbReference>
<reference evidence="1" key="2">
    <citation type="submission" date="2008-06" db="EMBL/GenBank/DDBJ databases">
        <authorList>
            <consortium name="FlyBase"/>
        </authorList>
    </citation>
    <scope>NUCLEOTIDE SEQUENCE</scope>
    <source>
        <strain evidence="1">Rob3c</strain>
    </source>
</reference>
<evidence type="ECO:0000313" key="1">
    <source>
        <dbReference type="EMBL" id="EDW42460.1"/>
    </source>
</evidence>
<dbReference type="OMA" id="PSVCRKI"/>
<name>B4HGY9_DROSE</name>
<evidence type="ECO:0000313" key="2">
    <source>
        <dbReference type="EMBL" id="EDW54664.1"/>
    </source>
</evidence>
<gene>
    <name evidence="1" type="primary">Dsec\GM24026</name>
    <name evidence="2" type="synonym">Dsec\GM11942</name>
    <name evidence="2" type="ORF">Dsec_GM11942</name>
    <name evidence="1" type="ORF">Dsec_GM24026</name>
    <name evidence="1" type="ORF">GM11942</name>
    <name evidence="1" type="ORF">GM24026</name>
</gene>
<organism evidence="3">
    <name type="scientific">Drosophila sechellia</name>
    <name type="common">Fruit fly</name>
    <dbReference type="NCBI Taxonomy" id="7238"/>
    <lineage>
        <taxon>Eukaryota</taxon>
        <taxon>Metazoa</taxon>
        <taxon>Ecdysozoa</taxon>
        <taxon>Arthropoda</taxon>
        <taxon>Hexapoda</taxon>
        <taxon>Insecta</taxon>
        <taxon>Pterygota</taxon>
        <taxon>Neoptera</taxon>
        <taxon>Endopterygota</taxon>
        <taxon>Diptera</taxon>
        <taxon>Brachycera</taxon>
        <taxon>Muscomorpha</taxon>
        <taxon>Ephydroidea</taxon>
        <taxon>Drosophilidae</taxon>
        <taxon>Drosophila</taxon>
        <taxon>Sophophora</taxon>
    </lineage>
</organism>
<evidence type="ECO:0000313" key="3">
    <source>
        <dbReference type="Proteomes" id="UP000001292"/>
    </source>
</evidence>
<dbReference type="EMBL" id="CH680989">
    <property type="protein sequence ID" value="EDW54664.1"/>
    <property type="molecule type" value="Genomic_DNA"/>
</dbReference>
<proteinExistence type="predicted"/>
<dbReference type="AlphaFoldDB" id="B4HGY9"/>